<dbReference type="Proteomes" id="UP001066276">
    <property type="component" value="Chromosome 4_1"/>
</dbReference>
<organism evidence="2 3">
    <name type="scientific">Pleurodeles waltl</name>
    <name type="common">Iberian ribbed newt</name>
    <dbReference type="NCBI Taxonomy" id="8319"/>
    <lineage>
        <taxon>Eukaryota</taxon>
        <taxon>Metazoa</taxon>
        <taxon>Chordata</taxon>
        <taxon>Craniata</taxon>
        <taxon>Vertebrata</taxon>
        <taxon>Euteleostomi</taxon>
        <taxon>Amphibia</taxon>
        <taxon>Batrachia</taxon>
        <taxon>Caudata</taxon>
        <taxon>Salamandroidea</taxon>
        <taxon>Salamandridae</taxon>
        <taxon>Pleurodelinae</taxon>
        <taxon>Pleurodeles</taxon>
    </lineage>
</organism>
<sequence>MKPKGLALRQSGGRPGPEVGNREPSTPPPLAAGAFLRLRKGLHLSPRQAPSVRFLQDPALTQALRELRACFQMLITGTKRKRKATKPPSGATKSNKTPRHPA</sequence>
<reference evidence="2" key="1">
    <citation type="journal article" date="2022" name="bioRxiv">
        <title>Sequencing and chromosome-scale assembly of the giantPleurodeles waltlgenome.</title>
        <authorList>
            <person name="Brown T."/>
            <person name="Elewa A."/>
            <person name="Iarovenko S."/>
            <person name="Subramanian E."/>
            <person name="Araus A.J."/>
            <person name="Petzold A."/>
            <person name="Susuki M."/>
            <person name="Suzuki K.-i.T."/>
            <person name="Hayashi T."/>
            <person name="Toyoda A."/>
            <person name="Oliveira C."/>
            <person name="Osipova E."/>
            <person name="Leigh N.D."/>
            <person name="Simon A."/>
            <person name="Yun M.H."/>
        </authorList>
    </citation>
    <scope>NUCLEOTIDE SEQUENCE</scope>
    <source>
        <strain evidence="2">20211129_DDA</strain>
        <tissue evidence="2">Liver</tissue>
    </source>
</reference>
<dbReference type="AlphaFoldDB" id="A0AAV7SWQ4"/>
<name>A0AAV7SWQ4_PLEWA</name>
<protein>
    <submittedName>
        <fullName evidence="2">Uncharacterized protein</fullName>
    </submittedName>
</protein>
<accession>A0AAV7SWQ4</accession>
<feature type="region of interest" description="Disordered" evidence="1">
    <location>
        <begin position="76"/>
        <end position="102"/>
    </location>
</feature>
<keyword evidence="3" id="KW-1185">Reference proteome</keyword>
<comment type="caution">
    <text evidence="2">The sequence shown here is derived from an EMBL/GenBank/DDBJ whole genome shotgun (WGS) entry which is preliminary data.</text>
</comment>
<feature type="region of interest" description="Disordered" evidence="1">
    <location>
        <begin position="1"/>
        <end position="30"/>
    </location>
</feature>
<evidence type="ECO:0000256" key="1">
    <source>
        <dbReference type="SAM" id="MobiDB-lite"/>
    </source>
</evidence>
<dbReference type="EMBL" id="JANPWB010000007">
    <property type="protein sequence ID" value="KAJ1168552.1"/>
    <property type="molecule type" value="Genomic_DNA"/>
</dbReference>
<evidence type="ECO:0000313" key="3">
    <source>
        <dbReference type="Proteomes" id="UP001066276"/>
    </source>
</evidence>
<evidence type="ECO:0000313" key="2">
    <source>
        <dbReference type="EMBL" id="KAJ1168552.1"/>
    </source>
</evidence>
<gene>
    <name evidence="2" type="ORF">NDU88_000472</name>
</gene>
<proteinExistence type="predicted"/>